<gene>
    <name evidence="1" type="ORF">FB45DRAFT_1034100</name>
</gene>
<keyword evidence="2" id="KW-1185">Reference proteome</keyword>
<organism evidence="1 2">
    <name type="scientific">Roridomyces roridus</name>
    <dbReference type="NCBI Taxonomy" id="1738132"/>
    <lineage>
        <taxon>Eukaryota</taxon>
        <taxon>Fungi</taxon>
        <taxon>Dikarya</taxon>
        <taxon>Basidiomycota</taxon>
        <taxon>Agaricomycotina</taxon>
        <taxon>Agaricomycetes</taxon>
        <taxon>Agaricomycetidae</taxon>
        <taxon>Agaricales</taxon>
        <taxon>Marasmiineae</taxon>
        <taxon>Mycenaceae</taxon>
        <taxon>Roridomyces</taxon>
    </lineage>
</organism>
<dbReference type="Proteomes" id="UP001221142">
    <property type="component" value="Unassembled WGS sequence"/>
</dbReference>
<dbReference type="AlphaFoldDB" id="A0AAD7BD78"/>
<reference evidence="1" key="1">
    <citation type="submission" date="2023-03" db="EMBL/GenBank/DDBJ databases">
        <title>Massive genome expansion in bonnet fungi (Mycena s.s.) driven by repeated elements and novel gene families across ecological guilds.</title>
        <authorList>
            <consortium name="Lawrence Berkeley National Laboratory"/>
            <person name="Harder C.B."/>
            <person name="Miyauchi S."/>
            <person name="Viragh M."/>
            <person name="Kuo A."/>
            <person name="Thoen E."/>
            <person name="Andreopoulos B."/>
            <person name="Lu D."/>
            <person name="Skrede I."/>
            <person name="Drula E."/>
            <person name="Henrissat B."/>
            <person name="Morin E."/>
            <person name="Kohler A."/>
            <person name="Barry K."/>
            <person name="LaButti K."/>
            <person name="Morin E."/>
            <person name="Salamov A."/>
            <person name="Lipzen A."/>
            <person name="Mereny Z."/>
            <person name="Hegedus B."/>
            <person name="Baldrian P."/>
            <person name="Stursova M."/>
            <person name="Weitz H."/>
            <person name="Taylor A."/>
            <person name="Grigoriev I.V."/>
            <person name="Nagy L.G."/>
            <person name="Martin F."/>
            <person name="Kauserud H."/>
        </authorList>
    </citation>
    <scope>NUCLEOTIDE SEQUENCE</scope>
    <source>
        <strain evidence="1">9284</strain>
    </source>
</reference>
<evidence type="ECO:0000313" key="2">
    <source>
        <dbReference type="Proteomes" id="UP001221142"/>
    </source>
</evidence>
<dbReference type="SUPFAM" id="SSF81383">
    <property type="entry name" value="F-box domain"/>
    <property type="match status" value="1"/>
</dbReference>
<dbReference type="InterPro" id="IPR036047">
    <property type="entry name" value="F-box-like_dom_sf"/>
</dbReference>
<dbReference type="SUPFAM" id="SSF52047">
    <property type="entry name" value="RNI-like"/>
    <property type="match status" value="1"/>
</dbReference>
<name>A0AAD7BD78_9AGAR</name>
<sequence>MSTRTLPGLASACSSNIVRARLAEIDSETKALQARLAVLARERRPIADALRGIVYPGVVDLPPEITAEIFLHYVVYGEIGGTDPKTIGWTPLSSCSPLVLASTCRTWREIALSLPSIWSNVNIVAQGNAVGSAEKLLERWFPRASSHPLTVSFHRGDNSLLKSLIPVLPRLQSFMCWVPVQTPFPDDLFRGCLPSLRSLSISSDSQDGADATNALVAFADAPQLREVCLSQFPLLSIQLPWEQLTQLALDTVYIDECLVVLRQTIALETLSVAQISEPDEFPVMADIRLAYLHTLTVFSPQYPRHLLSHLILPVLTHIEFPLPAPDIFAPEARSARTCFTSLVERSACALRSIKFVEPSVTATIACLRTAGPTVSTIHLEDVDWTVHGLTDLLHALRDDSESGFVPQLTSLSLTPFRSAVEVPYAELAEVLALRAGKLDTFELVLGPTRFSFEDPPPSVNDLDDALYRLRELEARGMKLNIRSVQKLSEKVDCIAVAHPRWK</sequence>
<evidence type="ECO:0008006" key="3">
    <source>
        <dbReference type="Google" id="ProtNLM"/>
    </source>
</evidence>
<proteinExistence type="predicted"/>
<protein>
    <recommendedName>
        <fullName evidence="3">F-box domain-containing protein</fullName>
    </recommendedName>
</protein>
<accession>A0AAD7BD78</accession>
<dbReference type="EMBL" id="JARKIF010000020">
    <property type="protein sequence ID" value="KAJ7617862.1"/>
    <property type="molecule type" value="Genomic_DNA"/>
</dbReference>
<evidence type="ECO:0000313" key="1">
    <source>
        <dbReference type="EMBL" id="KAJ7617862.1"/>
    </source>
</evidence>
<comment type="caution">
    <text evidence="1">The sequence shown here is derived from an EMBL/GenBank/DDBJ whole genome shotgun (WGS) entry which is preliminary data.</text>
</comment>